<keyword evidence="5" id="KW-0410">Iron transport</keyword>
<dbReference type="AlphaFoldDB" id="A0A2J5PF52"/>
<comment type="subcellular location">
    <subcellularLocation>
        <location evidence="1 13">Cell outer membrane</location>
        <topology evidence="1 13">Multi-pass membrane protein</topology>
    </subcellularLocation>
</comment>
<feature type="domain" description="TonB-dependent receptor plug" evidence="14">
    <location>
        <begin position="49"/>
        <end position="145"/>
    </location>
</feature>
<evidence type="ECO:0000256" key="3">
    <source>
        <dbReference type="ARBA" id="ARBA00022448"/>
    </source>
</evidence>
<dbReference type="InterPro" id="IPR036942">
    <property type="entry name" value="Beta-barrel_TonB_sf"/>
</dbReference>
<dbReference type="PROSITE" id="PS52016">
    <property type="entry name" value="TONB_DEPENDENT_REC_3"/>
    <property type="match status" value="1"/>
</dbReference>
<evidence type="ECO:0000256" key="10">
    <source>
        <dbReference type="ARBA" id="ARBA00023136"/>
    </source>
</evidence>
<dbReference type="Gene3D" id="2.170.130.10">
    <property type="entry name" value="TonB-dependent receptor, plug domain"/>
    <property type="match status" value="1"/>
</dbReference>
<dbReference type="Proteomes" id="UP000234667">
    <property type="component" value="Unassembled WGS sequence"/>
</dbReference>
<dbReference type="GO" id="GO:0009279">
    <property type="term" value="C:cell outer membrane"/>
    <property type="evidence" value="ECO:0007669"/>
    <property type="project" value="UniProtKB-SubCell"/>
</dbReference>
<evidence type="ECO:0000313" key="15">
    <source>
        <dbReference type="EMBL" id="PLO64671.1"/>
    </source>
</evidence>
<dbReference type="GO" id="GO:0015344">
    <property type="term" value="F:siderophore uptake transmembrane transporter activity"/>
    <property type="evidence" value="ECO:0007669"/>
    <property type="project" value="TreeGrafter"/>
</dbReference>
<keyword evidence="6 13" id="KW-0812">Transmembrane</keyword>
<dbReference type="FunFam" id="2.170.130.10:FF:000001">
    <property type="entry name" value="Catecholate siderophore TonB-dependent receptor"/>
    <property type="match status" value="1"/>
</dbReference>
<dbReference type="GO" id="GO:0015891">
    <property type="term" value="P:siderophore transport"/>
    <property type="evidence" value="ECO:0007669"/>
    <property type="project" value="UniProtKB-ARBA"/>
</dbReference>
<keyword evidence="11 15" id="KW-0675">Receptor</keyword>
<keyword evidence="5" id="KW-0408">Iron</keyword>
<keyword evidence="10 13" id="KW-0472">Membrane</keyword>
<name>A0A2J5PF52_9ENTR</name>
<evidence type="ECO:0000256" key="5">
    <source>
        <dbReference type="ARBA" id="ARBA00022496"/>
    </source>
</evidence>
<keyword evidence="4 13" id="KW-1134">Transmembrane beta strand</keyword>
<organism evidence="15 16">
    <name type="scientific">Klebsiella michiganensis</name>
    <dbReference type="NCBI Taxonomy" id="1134687"/>
    <lineage>
        <taxon>Bacteria</taxon>
        <taxon>Pseudomonadati</taxon>
        <taxon>Pseudomonadota</taxon>
        <taxon>Gammaproteobacteria</taxon>
        <taxon>Enterobacterales</taxon>
        <taxon>Enterobacteriaceae</taxon>
        <taxon>Klebsiella/Raoultella group</taxon>
        <taxon>Klebsiella</taxon>
    </lineage>
</organism>
<sequence>MAAVNSADKTKKTADETITVVADGTRQRATQGYQPVNTSTATLTTMPMLDIPQVVNTVSEQVLEDQHATNLDEALYNVANVVQTNTLGGTQDAFTRRGFGANRDGSIMTNGLRTVLPRSFTAATERVEVLKGPASTLYGILDPGGLINVVTKRPERSFGGSVSATSTSFGGGTGQFDVTGPIDGTQLAYRVIGEYQHEDYWRNFGKEKSSFINPSLTWFGERATVNVSYSHRDYSTPFDRGTIFDLNTGHAVNVDRKTRFDEPFNITDGYSDLAQLNAEYRLSDAWTARFDYSYSQDHYNDDQARVMAYDSATGNLTRRVDATHGSTQKMHTMRADLQGNVVIGGFYNEILTGLAYENYDLLRTDMIRCKNVKGFNIYNPVYGTVGKCSSVSASDSDQRIQQESYAGYLQDA</sequence>
<comment type="caution">
    <text evidence="15">The sequence shown here is derived from an EMBL/GenBank/DDBJ whole genome shotgun (WGS) entry which is preliminary data.</text>
</comment>
<dbReference type="PANTHER" id="PTHR32552">
    <property type="entry name" value="FERRICHROME IRON RECEPTOR-RELATED"/>
    <property type="match status" value="1"/>
</dbReference>
<dbReference type="Pfam" id="PF07715">
    <property type="entry name" value="Plug"/>
    <property type="match status" value="1"/>
</dbReference>
<reference evidence="15 16" key="1">
    <citation type="submission" date="2017-11" db="EMBL/GenBank/DDBJ databases">
        <authorList>
            <person name="Han C.G."/>
        </authorList>
    </citation>
    <scope>NUCLEOTIDE SEQUENCE [LARGE SCALE GENOMIC DNA]</scope>
    <source>
        <strain evidence="15 16">A10</strain>
    </source>
</reference>
<proteinExistence type="inferred from homology"/>
<dbReference type="EMBL" id="PIDR01000994">
    <property type="protein sequence ID" value="PLO64671.1"/>
    <property type="molecule type" value="Genomic_DNA"/>
</dbReference>
<keyword evidence="9" id="KW-0798">TonB box</keyword>
<dbReference type="InterPro" id="IPR039426">
    <property type="entry name" value="TonB-dep_rcpt-like"/>
</dbReference>
<evidence type="ECO:0000256" key="9">
    <source>
        <dbReference type="ARBA" id="ARBA00023077"/>
    </source>
</evidence>
<evidence type="ECO:0000256" key="8">
    <source>
        <dbReference type="ARBA" id="ARBA00023065"/>
    </source>
</evidence>
<evidence type="ECO:0000256" key="12">
    <source>
        <dbReference type="ARBA" id="ARBA00023237"/>
    </source>
</evidence>
<evidence type="ECO:0000256" key="1">
    <source>
        <dbReference type="ARBA" id="ARBA00004571"/>
    </source>
</evidence>
<protein>
    <submittedName>
        <fullName evidence="15">TonB-dependent siderophore receptor</fullName>
    </submittedName>
</protein>
<dbReference type="SUPFAM" id="SSF56935">
    <property type="entry name" value="Porins"/>
    <property type="match status" value="1"/>
</dbReference>
<keyword evidence="3 13" id="KW-0813">Transport</keyword>
<reference evidence="15 16" key="2">
    <citation type="submission" date="2018-01" db="EMBL/GenBank/DDBJ databases">
        <title>Genomic study of Klebsiella pneumoniae.</title>
        <authorList>
            <person name="Yang Y."/>
            <person name="Bicalho R."/>
        </authorList>
    </citation>
    <scope>NUCLEOTIDE SEQUENCE [LARGE SCALE GENOMIC DNA]</scope>
    <source>
        <strain evidence="15 16">A10</strain>
    </source>
</reference>
<feature type="non-terminal residue" evidence="15">
    <location>
        <position position="412"/>
    </location>
</feature>
<gene>
    <name evidence="15" type="ORF">CWN49_24935</name>
</gene>
<dbReference type="PANTHER" id="PTHR32552:SF85">
    <property type="entry name" value="BLL7968 PROTEIN"/>
    <property type="match status" value="1"/>
</dbReference>
<dbReference type="InterPro" id="IPR037066">
    <property type="entry name" value="Plug_dom_sf"/>
</dbReference>
<accession>A0A2J5PF52</accession>
<evidence type="ECO:0000256" key="4">
    <source>
        <dbReference type="ARBA" id="ARBA00022452"/>
    </source>
</evidence>
<evidence type="ECO:0000256" key="7">
    <source>
        <dbReference type="ARBA" id="ARBA00022729"/>
    </source>
</evidence>
<comment type="similarity">
    <text evidence="2 13">Belongs to the TonB-dependent receptor family.</text>
</comment>
<dbReference type="Gene3D" id="2.40.170.20">
    <property type="entry name" value="TonB-dependent receptor, beta-barrel domain"/>
    <property type="match status" value="1"/>
</dbReference>
<dbReference type="InterPro" id="IPR012910">
    <property type="entry name" value="Plug_dom"/>
</dbReference>
<evidence type="ECO:0000256" key="13">
    <source>
        <dbReference type="PROSITE-ProRule" id="PRU01360"/>
    </source>
</evidence>
<evidence type="ECO:0000313" key="16">
    <source>
        <dbReference type="Proteomes" id="UP000234667"/>
    </source>
</evidence>
<evidence type="ECO:0000256" key="6">
    <source>
        <dbReference type="ARBA" id="ARBA00022692"/>
    </source>
</evidence>
<evidence type="ECO:0000256" key="11">
    <source>
        <dbReference type="ARBA" id="ARBA00023170"/>
    </source>
</evidence>
<keyword evidence="7" id="KW-0732">Signal</keyword>
<evidence type="ECO:0000259" key="14">
    <source>
        <dbReference type="Pfam" id="PF07715"/>
    </source>
</evidence>
<keyword evidence="8" id="KW-0406">Ion transport</keyword>
<evidence type="ECO:0000256" key="2">
    <source>
        <dbReference type="ARBA" id="ARBA00009810"/>
    </source>
</evidence>
<keyword evidence="12 13" id="KW-0998">Cell outer membrane</keyword>